<keyword evidence="6" id="KW-0418">Kinase</keyword>
<evidence type="ECO:0000313" key="13">
    <source>
        <dbReference type="EMBL" id="NRF69587.1"/>
    </source>
</evidence>
<evidence type="ECO:0000313" key="14">
    <source>
        <dbReference type="Proteomes" id="UP000737171"/>
    </source>
</evidence>
<dbReference type="RefSeq" id="WP_173126739.1">
    <property type="nucleotide sequence ID" value="NZ_JABRWJ010000006.1"/>
</dbReference>
<evidence type="ECO:0000256" key="5">
    <source>
        <dbReference type="ARBA" id="ARBA00022679"/>
    </source>
</evidence>
<comment type="subcellular location">
    <subcellularLocation>
        <location evidence="2">Membrane</location>
    </subcellularLocation>
</comment>
<name>A0ABX2ELQ4_9BURK</name>
<dbReference type="PROSITE" id="PS50109">
    <property type="entry name" value="HIS_KIN"/>
    <property type="match status" value="1"/>
</dbReference>
<dbReference type="EC" id="2.7.13.3" evidence="3"/>
<dbReference type="Proteomes" id="UP000737171">
    <property type="component" value="Unassembled WGS sequence"/>
</dbReference>
<gene>
    <name evidence="13" type="ORF">HLB44_21520</name>
</gene>
<dbReference type="SMART" id="SM00304">
    <property type="entry name" value="HAMP"/>
    <property type="match status" value="1"/>
</dbReference>
<keyword evidence="5" id="KW-0808">Transferase</keyword>
<dbReference type="CDD" id="cd16922">
    <property type="entry name" value="HATPase_EvgS-ArcB-TorS-like"/>
    <property type="match status" value="1"/>
</dbReference>
<comment type="catalytic activity">
    <reaction evidence="1">
        <text>ATP + protein L-histidine = ADP + protein N-phospho-L-histidine.</text>
        <dbReference type="EC" id="2.7.13.3"/>
    </reaction>
</comment>
<dbReference type="SUPFAM" id="SSF55874">
    <property type="entry name" value="ATPase domain of HSP90 chaperone/DNA topoisomerase II/histidine kinase"/>
    <property type="match status" value="1"/>
</dbReference>
<dbReference type="Pfam" id="PF00672">
    <property type="entry name" value="HAMP"/>
    <property type="match status" value="1"/>
</dbReference>
<evidence type="ECO:0000259" key="10">
    <source>
        <dbReference type="PROSITE" id="PS50109"/>
    </source>
</evidence>
<dbReference type="Pfam" id="PF02518">
    <property type="entry name" value="HATPase_c"/>
    <property type="match status" value="1"/>
</dbReference>
<evidence type="ECO:0000256" key="4">
    <source>
        <dbReference type="ARBA" id="ARBA00022553"/>
    </source>
</evidence>
<dbReference type="CDD" id="cd06225">
    <property type="entry name" value="HAMP"/>
    <property type="match status" value="1"/>
</dbReference>
<evidence type="ECO:0000259" key="12">
    <source>
        <dbReference type="PROSITE" id="PS50885"/>
    </source>
</evidence>
<dbReference type="SUPFAM" id="SSF47384">
    <property type="entry name" value="Homodimeric domain of signal transducing histidine kinase"/>
    <property type="match status" value="1"/>
</dbReference>
<sequence>MLTRLSIRVKVLLAPLVVMLLCVAVSAGSIALLRAQGAAFRDVIGGAFDTAITSSRVSLAVAGLQSDLIRHIDLSGRQPDAEAITELRASLPRRLDQVEAMLQSIETNATSIEPDLLHATRELLAVYRVVATRIVSASQGPQGNPMQVSSLMAHYSQLDAYLGRLSEISVRAARERQARTESFVARSVDVMLAAVTASLVLGLIATWLIGRAIATPLTDMTAVMQRLAQGEYDIRVPAMERRDEVGSMAAAVEVFRLASLQLQQHEAELAQMVEHLAVMRDQAAEASRAKSDFLASMSHELRTPLNAILGYAQILQWDAGLTPRQTTGLATIEQAGQHLLGLIDEILDLAKVESGKVDLHATPVELLPFLQGIVNIVRVRVEQKGVAFEFVTEGALPHAVMVDERRLRQVLLNLLGNAAKFTDAGSVRLLVRTDAAGDEPAGTTLRFEVHDSGIGISAADLALLFQPFQQVGEQQRRRGGTGLGLAISRQLVRHMGGDIAVRSMPGEGSCFSFALRLPVLAVPALPAAPRIVTGYEGPRKTILVVDDVAQNRNVLTDMLRPLGFRVEEAGDGEEGLAQAVTLRPDIVLMDNVMPVLDGLEATRRLRRLPGLERVPVIAISASAAGDGEARALDAGADAFLTKPFRADELLTLLARYLGITLVQR</sequence>
<evidence type="ECO:0000256" key="9">
    <source>
        <dbReference type="SAM" id="Phobius"/>
    </source>
</evidence>
<evidence type="ECO:0000256" key="1">
    <source>
        <dbReference type="ARBA" id="ARBA00000085"/>
    </source>
</evidence>
<feature type="domain" description="HAMP" evidence="12">
    <location>
        <begin position="211"/>
        <end position="264"/>
    </location>
</feature>
<proteinExistence type="predicted"/>
<dbReference type="SMART" id="SM00388">
    <property type="entry name" value="HisKA"/>
    <property type="match status" value="1"/>
</dbReference>
<evidence type="ECO:0000256" key="3">
    <source>
        <dbReference type="ARBA" id="ARBA00012438"/>
    </source>
</evidence>
<dbReference type="InterPro" id="IPR003660">
    <property type="entry name" value="HAMP_dom"/>
</dbReference>
<dbReference type="Pfam" id="PF00072">
    <property type="entry name" value="Response_reg"/>
    <property type="match status" value="1"/>
</dbReference>
<accession>A0ABX2ELQ4</accession>
<dbReference type="CDD" id="cd00082">
    <property type="entry name" value="HisKA"/>
    <property type="match status" value="1"/>
</dbReference>
<keyword evidence="9" id="KW-1133">Transmembrane helix</keyword>
<evidence type="ECO:0000259" key="11">
    <source>
        <dbReference type="PROSITE" id="PS50110"/>
    </source>
</evidence>
<dbReference type="SMART" id="SM00448">
    <property type="entry name" value="REC"/>
    <property type="match status" value="1"/>
</dbReference>
<feature type="domain" description="Histidine kinase" evidence="10">
    <location>
        <begin position="296"/>
        <end position="519"/>
    </location>
</feature>
<dbReference type="InterPro" id="IPR001789">
    <property type="entry name" value="Sig_transdc_resp-reg_receiver"/>
</dbReference>
<dbReference type="SUPFAM" id="SSF158472">
    <property type="entry name" value="HAMP domain-like"/>
    <property type="match status" value="1"/>
</dbReference>
<feature type="domain" description="Response regulatory" evidence="11">
    <location>
        <begin position="541"/>
        <end position="657"/>
    </location>
</feature>
<dbReference type="PROSITE" id="PS50110">
    <property type="entry name" value="RESPONSE_REGULATORY"/>
    <property type="match status" value="1"/>
</dbReference>
<keyword evidence="4 8" id="KW-0597">Phosphoprotein</keyword>
<evidence type="ECO:0000256" key="6">
    <source>
        <dbReference type="ARBA" id="ARBA00022777"/>
    </source>
</evidence>
<dbReference type="PANTHER" id="PTHR45339:SF1">
    <property type="entry name" value="HYBRID SIGNAL TRANSDUCTION HISTIDINE KINASE J"/>
    <property type="match status" value="1"/>
</dbReference>
<keyword evidence="9" id="KW-0812">Transmembrane</keyword>
<dbReference type="Gene3D" id="1.10.287.130">
    <property type="match status" value="1"/>
</dbReference>
<dbReference type="SUPFAM" id="SSF52172">
    <property type="entry name" value="CheY-like"/>
    <property type="match status" value="1"/>
</dbReference>
<dbReference type="Pfam" id="PF00512">
    <property type="entry name" value="HisKA"/>
    <property type="match status" value="1"/>
</dbReference>
<feature type="transmembrane region" description="Helical" evidence="9">
    <location>
        <begin position="190"/>
        <end position="210"/>
    </location>
</feature>
<dbReference type="SMART" id="SM00387">
    <property type="entry name" value="HATPase_c"/>
    <property type="match status" value="1"/>
</dbReference>
<dbReference type="InterPro" id="IPR036097">
    <property type="entry name" value="HisK_dim/P_sf"/>
</dbReference>
<dbReference type="InterPro" id="IPR003594">
    <property type="entry name" value="HATPase_dom"/>
</dbReference>
<dbReference type="EMBL" id="JABRWJ010000006">
    <property type="protein sequence ID" value="NRF69587.1"/>
    <property type="molecule type" value="Genomic_DNA"/>
</dbReference>
<reference evidence="13 14" key="1">
    <citation type="submission" date="2020-05" db="EMBL/GenBank/DDBJ databases">
        <title>Aquincola sp. isolate from soil.</title>
        <authorList>
            <person name="Han J."/>
            <person name="Kim D.-U."/>
        </authorList>
    </citation>
    <scope>NUCLEOTIDE SEQUENCE [LARGE SCALE GENOMIC DNA]</scope>
    <source>
        <strain evidence="13 14">S2</strain>
    </source>
</reference>
<dbReference type="InterPro" id="IPR011006">
    <property type="entry name" value="CheY-like_superfamily"/>
</dbReference>
<dbReference type="InterPro" id="IPR003661">
    <property type="entry name" value="HisK_dim/P_dom"/>
</dbReference>
<keyword evidence="14" id="KW-1185">Reference proteome</keyword>
<dbReference type="InterPro" id="IPR005467">
    <property type="entry name" value="His_kinase_dom"/>
</dbReference>
<dbReference type="PRINTS" id="PR00344">
    <property type="entry name" value="BCTRLSENSOR"/>
</dbReference>
<keyword evidence="9" id="KW-0472">Membrane</keyword>
<dbReference type="CDD" id="cd17546">
    <property type="entry name" value="REC_hyHK_CKI1_RcsC-like"/>
    <property type="match status" value="1"/>
</dbReference>
<dbReference type="InterPro" id="IPR036890">
    <property type="entry name" value="HATPase_C_sf"/>
</dbReference>
<comment type="caution">
    <text evidence="13">The sequence shown here is derived from an EMBL/GenBank/DDBJ whole genome shotgun (WGS) entry which is preliminary data.</text>
</comment>
<protein>
    <recommendedName>
        <fullName evidence="3">histidine kinase</fullName>
        <ecNumber evidence="3">2.7.13.3</ecNumber>
    </recommendedName>
</protein>
<dbReference type="Gene3D" id="3.40.50.2300">
    <property type="match status" value="1"/>
</dbReference>
<feature type="modified residue" description="4-aspartylphosphate" evidence="8">
    <location>
        <position position="590"/>
    </location>
</feature>
<organism evidence="13 14">
    <name type="scientific">Pseudaquabacterium terrae</name>
    <dbReference type="NCBI Taxonomy" id="2732868"/>
    <lineage>
        <taxon>Bacteria</taxon>
        <taxon>Pseudomonadati</taxon>
        <taxon>Pseudomonadota</taxon>
        <taxon>Betaproteobacteria</taxon>
        <taxon>Burkholderiales</taxon>
        <taxon>Sphaerotilaceae</taxon>
        <taxon>Pseudaquabacterium</taxon>
    </lineage>
</organism>
<dbReference type="Gene3D" id="3.30.565.10">
    <property type="entry name" value="Histidine kinase-like ATPase, C-terminal domain"/>
    <property type="match status" value="1"/>
</dbReference>
<dbReference type="Gene3D" id="1.10.8.500">
    <property type="entry name" value="HAMP domain in histidine kinase"/>
    <property type="match status" value="1"/>
</dbReference>
<keyword evidence="7" id="KW-0902">Two-component regulatory system</keyword>
<evidence type="ECO:0000256" key="7">
    <source>
        <dbReference type="ARBA" id="ARBA00023012"/>
    </source>
</evidence>
<dbReference type="PANTHER" id="PTHR45339">
    <property type="entry name" value="HYBRID SIGNAL TRANSDUCTION HISTIDINE KINASE J"/>
    <property type="match status" value="1"/>
</dbReference>
<evidence type="ECO:0000256" key="8">
    <source>
        <dbReference type="PROSITE-ProRule" id="PRU00169"/>
    </source>
</evidence>
<dbReference type="PROSITE" id="PS50885">
    <property type="entry name" value="HAMP"/>
    <property type="match status" value="1"/>
</dbReference>
<dbReference type="InterPro" id="IPR004358">
    <property type="entry name" value="Sig_transdc_His_kin-like_C"/>
</dbReference>
<evidence type="ECO:0000256" key="2">
    <source>
        <dbReference type="ARBA" id="ARBA00004370"/>
    </source>
</evidence>